<dbReference type="AlphaFoldDB" id="A0A916Z7L0"/>
<dbReference type="InterPro" id="IPR008030">
    <property type="entry name" value="NmrA-like"/>
</dbReference>
<reference evidence="2" key="2">
    <citation type="submission" date="2020-09" db="EMBL/GenBank/DDBJ databases">
        <authorList>
            <person name="Sun Q."/>
            <person name="Zhou Y."/>
        </authorList>
    </citation>
    <scope>NUCLEOTIDE SEQUENCE</scope>
    <source>
        <strain evidence="2">CGMCC 1.15958</strain>
    </source>
</reference>
<evidence type="ECO:0000259" key="1">
    <source>
        <dbReference type="Pfam" id="PF05368"/>
    </source>
</evidence>
<proteinExistence type="predicted"/>
<sequence>MNKILVTGATGHLGSAVIKTLLTKISSNQVSIITRNEEKRLEFESKGFNAHLGSYEDIFSLEKAMEGVDTVLLISSGDQGDRMQEHKNVIDTAQKAEVKHIAYTSRCLNDRHTLANKLMVEHFDTEDYIIASGLTYTFFRNILYMDAIPQFIGGKVALERGIFLPAGDGKVSFALRSEMGEAMAKVLLKNERGNKIYNFTGDKTYSFYDIATALTELSGKEVNYTNVETAAFEGMMRQRNLPEPVIQKIVDFITDIKHNQEADIYSDLENQLGRKPIGLKDGLKVLFGL</sequence>
<accession>A0A916Z7L0</accession>
<name>A0A916Z7L0_9BACT</name>
<evidence type="ECO:0000313" key="3">
    <source>
        <dbReference type="Proteomes" id="UP000609064"/>
    </source>
</evidence>
<gene>
    <name evidence="2" type="ORF">GCM10011514_49800</name>
</gene>
<dbReference type="Gene3D" id="3.90.25.10">
    <property type="entry name" value="UDP-galactose 4-epimerase, domain 1"/>
    <property type="match status" value="1"/>
</dbReference>
<dbReference type="RefSeq" id="WP_188770633.1">
    <property type="nucleotide sequence ID" value="NZ_BMKK01000015.1"/>
</dbReference>
<keyword evidence="3" id="KW-1185">Reference proteome</keyword>
<protein>
    <submittedName>
        <fullName evidence="2">NAD(P)-dependent oxidoreductase</fullName>
    </submittedName>
</protein>
<reference evidence="2" key="1">
    <citation type="journal article" date="2014" name="Int. J. Syst. Evol. Microbiol.">
        <title>Complete genome sequence of Corynebacterium casei LMG S-19264T (=DSM 44701T), isolated from a smear-ripened cheese.</title>
        <authorList>
            <consortium name="US DOE Joint Genome Institute (JGI-PGF)"/>
            <person name="Walter F."/>
            <person name="Albersmeier A."/>
            <person name="Kalinowski J."/>
            <person name="Ruckert C."/>
        </authorList>
    </citation>
    <scope>NUCLEOTIDE SEQUENCE</scope>
    <source>
        <strain evidence="2">CGMCC 1.15958</strain>
    </source>
</reference>
<feature type="domain" description="NmrA-like" evidence="1">
    <location>
        <begin position="2"/>
        <end position="254"/>
    </location>
</feature>
<dbReference type="Gene3D" id="3.40.50.720">
    <property type="entry name" value="NAD(P)-binding Rossmann-like Domain"/>
    <property type="match status" value="1"/>
</dbReference>
<dbReference type="EMBL" id="BMKK01000015">
    <property type="protein sequence ID" value="GGD79850.1"/>
    <property type="molecule type" value="Genomic_DNA"/>
</dbReference>
<dbReference type="PANTHER" id="PTHR47129:SF1">
    <property type="entry name" value="NMRA-LIKE DOMAIN-CONTAINING PROTEIN"/>
    <property type="match status" value="1"/>
</dbReference>
<comment type="caution">
    <text evidence="2">The sequence shown here is derived from an EMBL/GenBank/DDBJ whole genome shotgun (WGS) entry which is preliminary data.</text>
</comment>
<dbReference type="PANTHER" id="PTHR47129">
    <property type="entry name" value="QUINONE OXIDOREDUCTASE 2"/>
    <property type="match status" value="1"/>
</dbReference>
<dbReference type="InterPro" id="IPR052718">
    <property type="entry name" value="NmrA-type_oxidoreductase"/>
</dbReference>
<organism evidence="2 3">
    <name type="scientific">Emticicia aquatilis</name>
    <dbReference type="NCBI Taxonomy" id="1537369"/>
    <lineage>
        <taxon>Bacteria</taxon>
        <taxon>Pseudomonadati</taxon>
        <taxon>Bacteroidota</taxon>
        <taxon>Cytophagia</taxon>
        <taxon>Cytophagales</taxon>
        <taxon>Leadbetterellaceae</taxon>
        <taxon>Emticicia</taxon>
    </lineage>
</organism>
<dbReference type="InterPro" id="IPR036291">
    <property type="entry name" value="NAD(P)-bd_dom_sf"/>
</dbReference>
<dbReference type="CDD" id="cd05269">
    <property type="entry name" value="TMR_SDR_a"/>
    <property type="match status" value="1"/>
</dbReference>
<evidence type="ECO:0000313" key="2">
    <source>
        <dbReference type="EMBL" id="GGD79850.1"/>
    </source>
</evidence>
<dbReference type="Pfam" id="PF05368">
    <property type="entry name" value="NmrA"/>
    <property type="match status" value="1"/>
</dbReference>
<dbReference type="Proteomes" id="UP000609064">
    <property type="component" value="Unassembled WGS sequence"/>
</dbReference>
<dbReference type="SUPFAM" id="SSF51735">
    <property type="entry name" value="NAD(P)-binding Rossmann-fold domains"/>
    <property type="match status" value="1"/>
</dbReference>